<feature type="compositionally biased region" description="Basic and acidic residues" evidence="1">
    <location>
        <begin position="9"/>
        <end position="25"/>
    </location>
</feature>
<keyword evidence="3" id="KW-1185">Reference proteome</keyword>
<feature type="region of interest" description="Disordered" evidence="1">
    <location>
        <begin position="1"/>
        <end position="49"/>
    </location>
</feature>
<feature type="non-terminal residue" evidence="2">
    <location>
        <position position="49"/>
    </location>
</feature>
<evidence type="ECO:0000313" key="2">
    <source>
        <dbReference type="EMBL" id="KAL0178640.1"/>
    </source>
</evidence>
<evidence type="ECO:0000256" key="1">
    <source>
        <dbReference type="SAM" id="MobiDB-lite"/>
    </source>
</evidence>
<feature type="compositionally biased region" description="Polar residues" evidence="1">
    <location>
        <begin position="38"/>
        <end position="49"/>
    </location>
</feature>
<gene>
    <name evidence="2" type="ORF">M9458_027534</name>
</gene>
<dbReference type="Proteomes" id="UP001529510">
    <property type="component" value="Unassembled WGS sequence"/>
</dbReference>
<sequence length="49" mass="5362">SLLAQRQCCDGHSDLQLGRPERFRSSQEASGLIGTGYPVQQSQDRAGQE</sequence>
<comment type="caution">
    <text evidence="2">The sequence shown here is derived from an EMBL/GenBank/DDBJ whole genome shotgun (WGS) entry which is preliminary data.</text>
</comment>
<organism evidence="2 3">
    <name type="scientific">Cirrhinus mrigala</name>
    <name type="common">Mrigala</name>
    <dbReference type="NCBI Taxonomy" id="683832"/>
    <lineage>
        <taxon>Eukaryota</taxon>
        <taxon>Metazoa</taxon>
        <taxon>Chordata</taxon>
        <taxon>Craniata</taxon>
        <taxon>Vertebrata</taxon>
        <taxon>Euteleostomi</taxon>
        <taxon>Actinopterygii</taxon>
        <taxon>Neopterygii</taxon>
        <taxon>Teleostei</taxon>
        <taxon>Ostariophysi</taxon>
        <taxon>Cypriniformes</taxon>
        <taxon>Cyprinidae</taxon>
        <taxon>Labeoninae</taxon>
        <taxon>Labeonini</taxon>
        <taxon>Cirrhinus</taxon>
    </lineage>
</organism>
<feature type="non-terminal residue" evidence="2">
    <location>
        <position position="1"/>
    </location>
</feature>
<name>A0ABD0PXW2_CIRMR</name>
<protein>
    <submittedName>
        <fullName evidence="2">Uncharacterized protein</fullName>
    </submittedName>
</protein>
<evidence type="ECO:0000313" key="3">
    <source>
        <dbReference type="Proteomes" id="UP001529510"/>
    </source>
</evidence>
<proteinExistence type="predicted"/>
<dbReference type="AlphaFoldDB" id="A0ABD0PXW2"/>
<dbReference type="EMBL" id="JAMKFB020000013">
    <property type="protein sequence ID" value="KAL0178640.1"/>
    <property type="molecule type" value="Genomic_DNA"/>
</dbReference>
<reference evidence="2 3" key="1">
    <citation type="submission" date="2024-05" db="EMBL/GenBank/DDBJ databases">
        <title>Genome sequencing and assembly of Indian major carp, Cirrhinus mrigala (Hamilton, 1822).</title>
        <authorList>
            <person name="Mohindra V."/>
            <person name="Chowdhury L.M."/>
            <person name="Lal K."/>
            <person name="Jena J.K."/>
        </authorList>
    </citation>
    <scope>NUCLEOTIDE SEQUENCE [LARGE SCALE GENOMIC DNA]</scope>
    <source>
        <strain evidence="2">CM1030</strain>
        <tissue evidence="2">Blood</tissue>
    </source>
</reference>
<accession>A0ABD0PXW2</accession>